<comment type="caution">
    <text evidence="1">The sequence shown here is derived from an EMBL/GenBank/DDBJ whole genome shotgun (WGS) entry which is preliminary data.</text>
</comment>
<accession>A0A0F9Q6V7</accession>
<organism evidence="1">
    <name type="scientific">marine sediment metagenome</name>
    <dbReference type="NCBI Taxonomy" id="412755"/>
    <lineage>
        <taxon>unclassified sequences</taxon>
        <taxon>metagenomes</taxon>
        <taxon>ecological metagenomes</taxon>
    </lineage>
</organism>
<protein>
    <submittedName>
        <fullName evidence="1">Uncharacterized protein</fullName>
    </submittedName>
</protein>
<gene>
    <name evidence="1" type="ORF">LCGC14_0740390</name>
</gene>
<reference evidence="1" key="1">
    <citation type="journal article" date="2015" name="Nature">
        <title>Complex archaea that bridge the gap between prokaryotes and eukaryotes.</title>
        <authorList>
            <person name="Spang A."/>
            <person name="Saw J.H."/>
            <person name="Jorgensen S.L."/>
            <person name="Zaremba-Niedzwiedzka K."/>
            <person name="Martijn J."/>
            <person name="Lind A.E."/>
            <person name="van Eijk R."/>
            <person name="Schleper C."/>
            <person name="Guy L."/>
            <person name="Ettema T.J."/>
        </authorList>
    </citation>
    <scope>NUCLEOTIDE SEQUENCE</scope>
</reference>
<evidence type="ECO:0000313" key="1">
    <source>
        <dbReference type="EMBL" id="KKN39725.1"/>
    </source>
</evidence>
<sequence length="101" mass="11186">MSTSTDSMIAQMERDIQNAEDYHSHMWENRHSAEAVFLQAVEAVGIAAADLTVAKSHLIELKNSLCPSCSCLKGDHAKSEDGDPRTGWVCYDCGREEECPR</sequence>
<proteinExistence type="predicted"/>
<dbReference type="AlphaFoldDB" id="A0A0F9Q6V7"/>
<name>A0A0F9Q6V7_9ZZZZ</name>
<dbReference type="EMBL" id="LAZR01001746">
    <property type="protein sequence ID" value="KKN39725.1"/>
    <property type="molecule type" value="Genomic_DNA"/>
</dbReference>